<keyword evidence="6" id="KW-0227">DNA damage</keyword>
<evidence type="ECO:0000256" key="6">
    <source>
        <dbReference type="ARBA" id="ARBA00022763"/>
    </source>
</evidence>
<reference evidence="15" key="1">
    <citation type="journal article" date="2021" name="Sci. Rep.">
        <title>Diploid genomic architecture of Nitzschia inconspicua, an elite biomass production diatom.</title>
        <authorList>
            <person name="Oliver A."/>
            <person name="Podell S."/>
            <person name="Pinowska A."/>
            <person name="Traller J.C."/>
            <person name="Smith S.R."/>
            <person name="McClure R."/>
            <person name="Beliaev A."/>
            <person name="Bohutskyi P."/>
            <person name="Hill E.A."/>
            <person name="Rabines A."/>
            <person name="Zheng H."/>
            <person name="Allen L.Z."/>
            <person name="Kuo A."/>
            <person name="Grigoriev I.V."/>
            <person name="Allen A.E."/>
            <person name="Hazlebeck D."/>
            <person name="Allen E.E."/>
        </authorList>
    </citation>
    <scope>NUCLEOTIDE SEQUENCE</scope>
    <source>
        <strain evidence="15">Hildebrandi</strain>
    </source>
</reference>
<keyword evidence="9" id="KW-0234">DNA repair</keyword>
<organism evidence="15 16">
    <name type="scientific">Nitzschia inconspicua</name>
    <dbReference type="NCBI Taxonomy" id="303405"/>
    <lineage>
        <taxon>Eukaryota</taxon>
        <taxon>Sar</taxon>
        <taxon>Stramenopiles</taxon>
        <taxon>Ochrophyta</taxon>
        <taxon>Bacillariophyta</taxon>
        <taxon>Bacillariophyceae</taxon>
        <taxon>Bacillariophycidae</taxon>
        <taxon>Bacillariales</taxon>
        <taxon>Bacillariaceae</taxon>
        <taxon>Nitzschia</taxon>
    </lineage>
</organism>
<protein>
    <recommendedName>
        <fullName evidence="4">Deoxyribodipyrimidine photo-lyase</fullName>
        <ecNumber evidence="3">4.1.99.3</ecNumber>
    </recommendedName>
    <alternativeName>
        <fullName evidence="11">DNA photolyase</fullName>
    </alternativeName>
</protein>
<comment type="caution">
    <text evidence="15">The sequence shown here is derived from an EMBL/GenBank/DDBJ whole genome shotgun (WGS) entry which is preliminary data.</text>
</comment>
<evidence type="ECO:0000256" key="13">
    <source>
        <dbReference type="SAM" id="MobiDB-lite"/>
    </source>
</evidence>
<comment type="cofactor">
    <cofactor evidence="1">
        <name>FAD</name>
        <dbReference type="ChEBI" id="CHEBI:57692"/>
    </cofactor>
</comment>
<dbReference type="AlphaFoldDB" id="A0A9K3KAH7"/>
<evidence type="ECO:0000313" key="15">
    <source>
        <dbReference type="EMBL" id="KAG7340219.1"/>
    </source>
</evidence>
<dbReference type="FunFam" id="1.10.579.10:FF:000002">
    <property type="entry name" value="Deoxyribodipyrimidine photolyase"/>
    <property type="match status" value="1"/>
</dbReference>
<keyword evidence="7" id="KW-0274">FAD</keyword>
<comment type="catalytic activity">
    <reaction evidence="12">
        <text>cyclobutadipyrimidine (in DNA) = 2 pyrimidine residues (in DNA).</text>
        <dbReference type="EC" id="4.1.99.3"/>
    </reaction>
</comment>
<dbReference type="OrthoDB" id="496749at2759"/>
<dbReference type="InterPro" id="IPR052219">
    <property type="entry name" value="Photolyase_Class-2"/>
</dbReference>
<evidence type="ECO:0000256" key="8">
    <source>
        <dbReference type="ARBA" id="ARBA00023125"/>
    </source>
</evidence>
<evidence type="ECO:0000313" key="16">
    <source>
        <dbReference type="Proteomes" id="UP000693970"/>
    </source>
</evidence>
<dbReference type="Proteomes" id="UP000693970">
    <property type="component" value="Unassembled WGS sequence"/>
</dbReference>
<evidence type="ECO:0000256" key="1">
    <source>
        <dbReference type="ARBA" id="ARBA00001974"/>
    </source>
</evidence>
<evidence type="ECO:0000256" key="9">
    <source>
        <dbReference type="ARBA" id="ARBA00023204"/>
    </source>
</evidence>
<feature type="compositionally biased region" description="Basic residues" evidence="13">
    <location>
        <begin position="562"/>
        <end position="571"/>
    </location>
</feature>
<dbReference type="Pfam" id="PF00875">
    <property type="entry name" value="DNA_photolyase"/>
    <property type="match status" value="1"/>
</dbReference>
<evidence type="ECO:0000256" key="10">
    <source>
        <dbReference type="ARBA" id="ARBA00023239"/>
    </source>
</evidence>
<dbReference type="EC" id="4.1.99.3" evidence="3"/>
<evidence type="ECO:0000256" key="11">
    <source>
        <dbReference type="ARBA" id="ARBA00031671"/>
    </source>
</evidence>
<name>A0A9K3KAH7_9STRA</name>
<evidence type="ECO:0000256" key="12">
    <source>
        <dbReference type="ARBA" id="ARBA00033999"/>
    </source>
</evidence>
<comment type="similarity">
    <text evidence="2">Belongs to the DNA photolyase class-2 family.</text>
</comment>
<accession>A0A9K3KAH7</accession>
<dbReference type="InterPro" id="IPR006050">
    <property type="entry name" value="DNA_photolyase_N"/>
</dbReference>
<keyword evidence="16" id="KW-1185">Reference proteome</keyword>
<evidence type="ECO:0000256" key="7">
    <source>
        <dbReference type="ARBA" id="ARBA00022827"/>
    </source>
</evidence>
<reference evidence="15" key="2">
    <citation type="submission" date="2021-04" db="EMBL/GenBank/DDBJ databases">
        <authorList>
            <person name="Podell S."/>
        </authorList>
    </citation>
    <scope>NUCLEOTIDE SEQUENCE</scope>
    <source>
        <strain evidence="15">Hildebrandi</strain>
    </source>
</reference>
<dbReference type="PROSITE" id="PS01084">
    <property type="entry name" value="DNA_PHOTOLYASES_2_2"/>
    <property type="match status" value="1"/>
</dbReference>
<feature type="domain" description="Photolyase/cryptochrome alpha/beta" evidence="14">
    <location>
        <begin position="55"/>
        <end position="218"/>
    </location>
</feature>
<dbReference type="PANTHER" id="PTHR10211:SF0">
    <property type="entry name" value="DEOXYRIBODIPYRIMIDINE PHOTO-LYASE"/>
    <property type="match status" value="1"/>
</dbReference>
<feature type="region of interest" description="Disordered" evidence="13">
    <location>
        <begin position="533"/>
        <end position="571"/>
    </location>
</feature>
<dbReference type="GO" id="GO:0003904">
    <property type="term" value="F:deoxyribodipyrimidine photo-lyase activity"/>
    <property type="evidence" value="ECO:0007669"/>
    <property type="project" value="UniProtKB-EC"/>
</dbReference>
<dbReference type="GO" id="GO:0000719">
    <property type="term" value="P:photoreactive repair"/>
    <property type="evidence" value="ECO:0007669"/>
    <property type="project" value="TreeGrafter"/>
</dbReference>
<gene>
    <name evidence="15" type="ORF">IV203_023762</name>
</gene>
<keyword evidence="5" id="KW-0285">Flavoprotein</keyword>
<sequence length="571" mass="65734">MSSSSYQTIDTDFEYNFSFDKVNGDLLPDWFLQERVRKLTTSHNDSDDTLLPDGNCVVYWMQRDMRTKDNHALLLAQAMAQRQQVPLYVCHVLIPGGTPKSGGSVLPVPMQELPITERYGSFYLGGLQCVYDELKQQKVPLYMVHSKPYGEVYAPCHHKAVTHAIQEQVLLQHHIRPQLFVLDTSPIRQFRQWHEGFAANFQSNIPIWQVDAHNVVPIWYASPKREYGARTIRSKLNKLVDDCLQADDYKKGKIPEFQGNQHIKSLPVEIPNTFDRQSHEAYLNWDTSVPAVQYWKPGTQAALHRFDEFVKCGLPKFDQLRNDPNCNRQICSQLSPYFNLGQLAFATCMLRLQTHNRDATGKASFIEEGFVRKELSDNFCWYSPHDYDALSTTADWATETLQIHASDPREYVYTLQQLEQGQTHDDLWNASQLQLVQEGKLHGFLRMYWAKKILEWTPNPTTALEYAQYFNDHYALDGRCPNGFVGVGWSIMGIHDQGWKERDVFGKIRFMNYNGCKRKFKVPEFVQKYPPAAENAAKAQMKTKGTGEKRPANDTNGGNNSNKKKTKQVKS</sequence>
<evidence type="ECO:0000256" key="2">
    <source>
        <dbReference type="ARBA" id="ARBA00006409"/>
    </source>
</evidence>
<dbReference type="PANTHER" id="PTHR10211">
    <property type="entry name" value="DEOXYRIBODIPYRIMIDINE PHOTOLYASE"/>
    <property type="match status" value="1"/>
</dbReference>
<dbReference type="PROSITE" id="PS51645">
    <property type="entry name" value="PHR_CRY_ALPHA_BETA"/>
    <property type="match status" value="1"/>
</dbReference>
<proteinExistence type="inferred from homology"/>
<dbReference type="InterPro" id="IPR032673">
    <property type="entry name" value="DNA_photolyase_2_CS"/>
</dbReference>
<keyword evidence="10" id="KW-0456">Lyase</keyword>
<evidence type="ECO:0000256" key="5">
    <source>
        <dbReference type="ARBA" id="ARBA00022630"/>
    </source>
</evidence>
<evidence type="ECO:0000256" key="3">
    <source>
        <dbReference type="ARBA" id="ARBA00013149"/>
    </source>
</evidence>
<evidence type="ECO:0000259" key="14">
    <source>
        <dbReference type="PROSITE" id="PS51645"/>
    </source>
</evidence>
<dbReference type="EMBL" id="JAGRRH010000027">
    <property type="protein sequence ID" value="KAG7340219.1"/>
    <property type="molecule type" value="Genomic_DNA"/>
</dbReference>
<dbReference type="GO" id="GO:0003677">
    <property type="term" value="F:DNA binding"/>
    <property type="evidence" value="ECO:0007669"/>
    <property type="project" value="UniProtKB-KW"/>
</dbReference>
<evidence type="ECO:0000256" key="4">
    <source>
        <dbReference type="ARBA" id="ARBA00014046"/>
    </source>
</evidence>
<keyword evidence="8" id="KW-0238">DNA-binding</keyword>